<feature type="transmembrane region" description="Helical" evidence="1">
    <location>
        <begin position="113"/>
        <end position="135"/>
    </location>
</feature>
<dbReference type="AlphaFoldDB" id="A0A066YVW1"/>
<dbReference type="HOGENOM" id="CLU_1864095_0_0_11"/>
<keyword evidence="1" id="KW-0472">Membrane</keyword>
<keyword evidence="1" id="KW-0812">Transmembrane</keyword>
<dbReference type="PATRIC" id="fig|1348663.4.peg.5837"/>
<accession>A0A066YVW1</accession>
<dbReference type="eggNOG" id="ENOG5032P54">
    <property type="taxonomic scope" value="Bacteria"/>
</dbReference>
<proteinExistence type="predicted"/>
<sequence>MSHGPGPGAAEPEPAAEPWLTGGEVAALWPVRTEVLPQAARRAGIRVRAIGGESRGTYGAAPVFYRYHPGDVRRAAAELAERRIDLPPAWRTDTPEGRRAEFWTRLGARVTGVLTLALLLAGLVLLVGSVGFVVYKVTTHH</sequence>
<organism evidence="2 3">
    <name type="scientific">Kitasatospora cheerisanensis KCTC 2395</name>
    <dbReference type="NCBI Taxonomy" id="1348663"/>
    <lineage>
        <taxon>Bacteria</taxon>
        <taxon>Bacillati</taxon>
        <taxon>Actinomycetota</taxon>
        <taxon>Actinomycetes</taxon>
        <taxon>Kitasatosporales</taxon>
        <taxon>Streptomycetaceae</taxon>
        <taxon>Kitasatospora</taxon>
    </lineage>
</organism>
<reference evidence="2 3" key="1">
    <citation type="submission" date="2014-05" db="EMBL/GenBank/DDBJ databases">
        <title>Draft Genome Sequence of Kitasatospora cheerisanensis KCTC 2395.</title>
        <authorList>
            <person name="Nam D.H."/>
        </authorList>
    </citation>
    <scope>NUCLEOTIDE SEQUENCE [LARGE SCALE GENOMIC DNA]</scope>
    <source>
        <strain evidence="2 3">KCTC 2395</strain>
    </source>
</reference>
<keyword evidence="3" id="KW-1185">Reference proteome</keyword>
<keyword evidence="1" id="KW-1133">Transmembrane helix</keyword>
<evidence type="ECO:0000256" key="1">
    <source>
        <dbReference type="SAM" id="Phobius"/>
    </source>
</evidence>
<dbReference type="EMBL" id="JNBY01000116">
    <property type="protein sequence ID" value="KDN82201.1"/>
    <property type="molecule type" value="Genomic_DNA"/>
</dbReference>
<comment type="caution">
    <text evidence="2">The sequence shown here is derived from an EMBL/GenBank/DDBJ whole genome shotgun (WGS) entry which is preliminary data.</text>
</comment>
<protein>
    <submittedName>
        <fullName evidence="2">Uncharacterized protein</fullName>
    </submittedName>
</protein>
<evidence type="ECO:0000313" key="2">
    <source>
        <dbReference type="EMBL" id="KDN82201.1"/>
    </source>
</evidence>
<name>A0A066YVW1_9ACTN</name>
<dbReference type="RefSeq" id="WP_035867626.1">
    <property type="nucleotide sequence ID" value="NZ_KK853997.1"/>
</dbReference>
<evidence type="ECO:0000313" key="3">
    <source>
        <dbReference type="Proteomes" id="UP000027178"/>
    </source>
</evidence>
<dbReference type="Proteomes" id="UP000027178">
    <property type="component" value="Unassembled WGS sequence"/>
</dbReference>
<gene>
    <name evidence="2" type="ORF">KCH_60350</name>
</gene>